<dbReference type="InterPro" id="IPR006148">
    <property type="entry name" value="Glc/Gal-6P_isomerase"/>
</dbReference>
<keyword evidence="7 9" id="KW-0378">Hydrolase</keyword>
<dbReference type="GO" id="GO:0005975">
    <property type="term" value="P:carbohydrate metabolic process"/>
    <property type="evidence" value="ECO:0007669"/>
    <property type="project" value="UniProtKB-UniRule"/>
</dbReference>
<organism evidence="9 10">
    <name type="scientific">Thiomicrorhabdus xiamenensis</name>
    <dbReference type="NCBI Taxonomy" id="2739063"/>
    <lineage>
        <taxon>Bacteria</taxon>
        <taxon>Pseudomonadati</taxon>
        <taxon>Pseudomonadota</taxon>
        <taxon>Gammaproteobacteria</taxon>
        <taxon>Thiotrichales</taxon>
        <taxon>Piscirickettsiaceae</taxon>
        <taxon>Thiomicrorhabdus</taxon>
    </lineage>
</organism>
<dbReference type="InterPro" id="IPR005900">
    <property type="entry name" value="6-phosphogluconolactonase_DevB"/>
</dbReference>
<evidence type="ECO:0000256" key="1">
    <source>
        <dbReference type="ARBA" id="ARBA00000832"/>
    </source>
</evidence>
<accession>A0A7D4P2R1</accession>
<evidence type="ECO:0000259" key="8">
    <source>
        <dbReference type="Pfam" id="PF01182"/>
    </source>
</evidence>
<dbReference type="PANTHER" id="PTHR11054:SF0">
    <property type="entry name" value="6-PHOSPHOGLUCONOLACTONASE"/>
    <property type="match status" value="1"/>
</dbReference>
<evidence type="ECO:0000256" key="5">
    <source>
        <dbReference type="ARBA" id="ARBA00013198"/>
    </source>
</evidence>
<comment type="similarity">
    <text evidence="4 7">Belongs to the glucosamine/galactosamine-6-phosphate isomerase family. 6-phosphogluconolactonase subfamily.</text>
</comment>
<evidence type="ECO:0000256" key="3">
    <source>
        <dbReference type="ARBA" id="ARBA00004961"/>
    </source>
</evidence>
<gene>
    <name evidence="7 9" type="primary">pgl</name>
    <name evidence="9" type="ORF">HQN79_00185</name>
</gene>
<evidence type="ECO:0000256" key="6">
    <source>
        <dbReference type="ARBA" id="ARBA00020337"/>
    </source>
</evidence>
<dbReference type="GO" id="GO:0017057">
    <property type="term" value="F:6-phosphogluconolactonase activity"/>
    <property type="evidence" value="ECO:0007669"/>
    <property type="project" value="UniProtKB-UniRule"/>
</dbReference>
<dbReference type="EC" id="3.1.1.31" evidence="5 7"/>
<dbReference type="InterPro" id="IPR039104">
    <property type="entry name" value="6PGL"/>
</dbReference>
<reference evidence="9 10" key="1">
    <citation type="submission" date="2020-05" db="EMBL/GenBank/DDBJ databases">
        <title>Thiomicrorhabdus sediminis sp.nov. and Thiomicrorhabdus xiamenensis sp.nov., novel sulfur-oxidizing bacteria isolated from coastal sediment.</title>
        <authorList>
            <person name="Liu X."/>
        </authorList>
    </citation>
    <scope>NUCLEOTIDE SEQUENCE [LARGE SCALE GENOMIC DNA]</scope>
    <source>
        <strain evidence="9 10">G2</strain>
    </source>
</reference>
<evidence type="ECO:0000313" key="9">
    <source>
        <dbReference type="EMBL" id="QKI88096.1"/>
    </source>
</evidence>
<keyword evidence="10" id="KW-1185">Reference proteome</keyword>
<proteinExistence type="inferred from homology"/>
<dbReference type="AlphaFoldDB" id="A0A7D4P2R1"/>
<evidence type="ECO:0000256" key="4">
    <source>
        <dbReference type="ARBA" id="ARBA00010662"/>
    </source>
</evidence>
<dbReference type="RefSeq" id="WP_173283687.1">
    <property type="nucleotide sequence ID" value="NZ_CP054020.1"/>
</dbReference>
<name>A0A7D4P2R1_9GAMM</name>
<comment type="catalytic activity">
    <reaction evidence="1 7">
        <text>6-phospho-D-glucono-1,5-lactone + H2O = 6-phospho-D-gluconate + H(+)</text>
        <dbReference type="Rhea" id="RHEA:12556"/>
        <dbReference type="ChEBI" id="CHEBI:15377"/>
        <dbReference type="ChEBI" id="CHEBI:15378"/>
        <dbReference type="ChEBI" id="CHEBI:57955"/>
        <dbReference type="ChEBI" id="CHEBI:58759"/>
        <dbReference type="EC" id="3.1.1.31"/>
    </reaction>
</comment>
<dbReference type="UniPathway" id="UPA00115">
    <property type="reaction ID" value="UER00409"/>
</dbReference>
<dbReference type="SUPFAM" id="SSF100950">
    <property type="entry name" value="NagB/RpiA/CoA transferase-like"/>
    <property type="match status" value="1"/>
</dbReference>
<comment type="pathway">
    <text evidence="3 7">Carbohydrate degradation; pentose phosphate pathway; D-ribulose 5-phosphate from D-glucose 6-phosphate (oxidative stage): step 2/3.</text>
</comment>
<dbReference type="Pfam" id="PF01182">
    <property type="entry name" value="Glucosamine_iso"/>
    <property type="match status" value="1"/>
</dbReference>
<dbReference type="GO" id="GO:0006098">
    <property type="term" value="P:pentose-phosphate shunt"/>
    <property type="evidence" value="ECO:0007669"/>
    <property type="project" value="UniProtKB-UniPathway"/>
</dbReference>
<protein>
    <recommendedName>
        <fullName evidence="6 7">6-phosphogluconolactonase</fullName>
        <shortName evidence="7">6PGL</shortName>
        <ecNumber evidence="5 7">3.1.1.31</ecNumber>
    </recommendedName>
</protein>
<evidence type="ECO:0000256" key="2">
    <source>
        <dbReference type="ARBA" id="ARBA00002681"/>
    </source>
</evidence>
<dbReference type="NCBIfam" id="TIGR01198">
    <property type="entry name" value="pgl"/>
    <property type="match status" value="1"/>
</dbReference>
<dbReference type="Gene3D" id="3.40.50.1360">
    <property type="match status" value="1"/>
</dbReference>
<evidence type="ECO:0000313" key="10">
    <source>
        <dbReference type="Proteomes" id="UP000504724"/>
    </source>
</evidence>
<comment type="function">
    <text evidence="2 7">Hydrolysis of 6-phosphogluconolactone to 6-phosphogluconate.</text>
</comment>
<feature type="domain" description="Glucosamine/galactosamine-6-phosphate isomerase" evidence="8">
    <location>
        <begin position="20"/>
        <end position="232"/>
    </location>
</feature>
<dbReference type="PANTHER" id="PTHR11054">
    <property type="entry name" value="6-PHOSPHOGLUCONOLACTONASE"/>
    <property type="match status" value="1"/>
</dbReference>
<dbReference type="KEGG" id="txa:HQN79_00185"/>
<sequence>MANTEIEFIQSPEQWQLYQEADELVEVATRYILDCAEKAIEARGAFNLVLAGGTTPLAIYERLLQFSEQQAQFSKWYLYLGDERVLPIDDPQRNSVAICTHWLDKSPIPPAQVFMMPTELGLEESARVYQDMIDGVEFDLVLLGMGEDGHTASLFPEHHLQEHKGLICEYDSPKPPSKRLSLSYSRLASAVCVLKLITGAAKYDVTQMWYQSLKMGRVPDLPIAKIFGRKETLVMLDQSAFSMGE</sequence>
<dbReference type="CDD" id="cd01400">
    <property type="entry name" value="6PGL"/>
    <property type="match status" value="1"/>
</dbReference>
<dbReference type="InterPro" id="IPR037171">
    <property type="entry name" value="NagB/RpiA_transferase-like"/>
</dbReference>
<dbReference type="EMBL" id="CP054020">
    <property type="protein sequence ID" value="QKI88096.1"/>
    <property type="molecule type" value="Genomic_DNA"/>
</dbReference>
<dbReference type="Proteomes" id="UP000504724">
    <property type="component" value="Chromosome"/>
</dbReference>
<evidence type="ECO:0000256" key="7">
    <source>
        <dbReference type="RuleBase" id="RU365095"/>
    </source>
</evidence>